<dbReference type="AlphaFoldDB" id="B0DZD5"/>
<accession>B0DZD5</accession>
<dbReference type="OrthoDB" id="2631350at2759"/>
<evidence type="ECO:0000313" key="2">
    <source>
        <dbReference type="Proteomes" id="UP000001194"/>
    </source>
</evidence>
<reference evidence="1 2" key="1">
    <citation type="journal article" date="2008" name="Nature">
        <title>The genome of Laccaria bicolor provides insights into mycorrhizal symbiosis.</title>
        <authorList>
            <person name="Martin F."/>
            <person name="Aerts A."/>
            <person name="Ahren D."/>
            <person name="Brun A."/>
            <person name="Danchin E.G.J."/>
            <person name="Duchaussoy F."/>
            <person name="Gibon J."/>
            <person name="Kohler A."/>
            <person name="Lindquist E."/>
            <person name="Pereda V."/>
            <person name="Salamov A."/>
            <person name="Shapiro H.J."/>
            <person name="Wuyts J."/>
            <person name="Blaudez D."/>
            <person name="Buee M."/>
            <person name="Brokstein P."/>
            <person name="Canbaeck B."/>
            <person name="Cohen D."/>
            <person name="Courty P.E."/>
            <person name="Coutinho P.M."/>
            <person name="Delaruelle C."/>
            <person name="Detter J.C."/>
            <person name="Deveau A."/>
            <person name="DiFazio S."/>
            <person name="Duplessis S."/>
            <person name="Fraissinet-Tachet L."/>
            <person name="Lucic E."/>
            <person name="Frey-Klett P."/>
            <person name="Fourrey C."/>
            <person name="Feussner I."/>
            <person name="Gay G."/>
            <person name="Grimwood J."/>
            <person name="Hoegger P.J."/>
            <person name="Jain P."/>
            <person name="Kilaru S."/>
            <person name="Labbe J."/>
            <person name="Lin Y.C."/>
            <person name="Legue V."/>
            <person name="Le Tacon F."/>
            <person name="Marmeisse R."/>
            <person name="Melayah D."/>
            <person name="Montanini B."/>
            <person name="Muratet M."/>
            <person name="Nehls U."/>
            <person name="Niculita-Hirzel H."/>
            <person name="Oudot-Le Secq M.P."/>
            <person name="Peter M."/>
            <person name="Quesneville H."/>
            <person name="Rajashekar B."/>
            <person name="Reich M."/>
            <person name="Rouhier N."/>
            <person name="Schmutz J."/>
            <person name="Yin T."/>
            <person name="Chalot M."/>
            <person name="Henrissat B."/>
            <person name="Kuees U."/>
            <person name="Lucas S."/>
            <person name="Van de Peer Y."/>
            <person name="Podila G.K."/>
            <person name="Polle A."/>
            <person name="Pukkila P.J."/>
            <person name="Richardson P.M."/>
            <person name="Rouze P."/>
            <person name="Sanders I.R."/>
            <person name="Stajich J.E."/>
            <person name="Tunlid A."/>
            <person name="Tuskan G."/>
            <person name="Grigoriev I.V."/>
        </authorList>
    </citation>
    <scope>NUCLEOTIDE SEQUENCE [LARGE SCALE GENOMIC DNA]</scope>
    <source>
        <strain evidence="2">S238N-H82 / ATCC MYA-4686</strain>
    </source>
</reference>
<dbReference type="SUPFAM" id="SSF52047">
    <property type="entry name" value="RNI-like"/>
    <property type="match status" value="1"/>
</dbReference>
<sequence>MVLSNIDSGIFDKILDNLAHDAPDLNLAASQRNKRTLARLAICCKAFLEPALDHLWRRLDSLFPLLKLLHGFKSSDGIYVLRGIVTPDNWSRFDWYARRVKTLCYTGNPLGQAVAKHVYFRVSQLHSTPLLPSIQHLQFRHSIQNDFLTLGVCLFLSPSLQSVEFDGIKSDKLCGTFFDALICESAPLQSVTLRGQGLSKDTLDLAIRFQGIRSLEIDGSFIDVDWLKEAGALPSLLHLNLNFLDSPISAFDFDLGFKNVKKLIITGPLPLIDSFLMHTSTKHLEYFDCRVSAGVAKPAYEGLTYRVVTRWKETLRQFSIAVIFQEHRKDEFPASALLTLGLTDEIIVELASGWPEITELLLPDSPPGFSLPTVTSLQALAERCPHLAHLRIPFNDLAPDLPPLSHGGLKHGLKTLTNARFINPGDISDYLRLGRHIDRLFPGLKVVNKGEAGHWGFNYVKWKELYDAVSLCQTIRRETREGYESVGISKENF</sequence>
<name>B0DZD5_LACBS</name>
<dbReference type="RefSeq" id="XP_001889275.1">
    <property type="nucleotide sequence ID" value="XM_001889240.1"/>
</dbReference>
<dbReference type="EMBL" id="DS547154">
    <property type="protein sequence ID" value="EDR00069.1"/>
    <property type="molecule type" value="Genomic_DNA"/>
</dbReference>
<evidence type="ECO:0000313" key="1">
    <source>
        <dbReference type="EMBL" id="EDR00069.1"/>
    </source>
</evidence>
<protein>
    <submittedName>
        <fullName evidence="1">Predicted protein</fullName>
    </submittedName>
</protein>
<organism evidence="2">
    <name type="scientific">Laccaria bicolor (strain S238N-H82 / ATCC MYA-4686)</name>
    <name type="common">Bicoloured deceiver</name>
    <name type="synonym">Laccaria laccata var. bicolor</name>
    <dbReference type="NCBI Taxonomy" id="486041"/>
    <lineage>
        <taxon>Eukaryota</taxon>
        <taxon>Fungi</taxon>
        <taxon>Dikarya</taxon>
        <taxon>Basidiomycota</taxon>
        <taxon>Agaricomycotina</taxon>
        <taxon>Agaricomycetes</taxon>
        <taxon>Agaricomycetidae</taxon>
        <taxon>Agaricales</taxon>
        <taxon>Agaricineae</taxon>
        <taxon>Hydnangiaceae</taxon>
        <taxon>Laccaria</taxon>
    </lineage>
</organism>
<proteinExistence type="predicted"/>
<dbReference type="InParanoid" id="B0DZD5"/>
<dbReference type="Gene3D" id="3.80.10.10">
    <property type="entry name" value="Ribonuclease Inhibitor"/>
    <property type="match status" value="1"/>
</dbReference>
<dbReference type="InterPro" id="IPR032675">
    <property type="entry name" value="LRR_dom_sf"/>
</dbReference>
<keyword evidence="2" id="KW-1185">Reference proteome</keyword>
<dbReference type="KEGG" id="lbc:LACBIDRAFT_314858"/>
<dbReference type="HOGENOM" id="CLU_021164_3_1_1"/>
<gene>
    <name evidence="1" type="ORF">LACBIDRAFT_314858</name>
</gene>
<dbReference type="Proteomes" id="UP000001194">
    <property type="component" value="Unassembled WGS sequence"/>
</dbReference>
<dbReference type="GeneID" id="6084941"/>